<evidence type="ECO:0000313" key="3">
    <source>
        <dbReference type="Proteomes" id="UP000019197"/>
    </source>
</evidence>
<organism evidence="2 3">
    <name type="scientific">Xenorhabdus cabanillasii JM26</name>
    <dbReference type="NCBI Taxonomy" id="1427517"/>
    <lineage>
        <taxon>Bacteria</taxon>
        <taxon>Pseudomonadati</taxon>
        <taxon>Pseudomonadota</taxon>
        <taxon>Gammaproteobacteria</taxon>
        <taxon>Enterobacterales</taxon>
        <taxon>Morganellaceae</taxon>
        <taxon>Xenorhabdus</taxon>
    </lineage>
</organism>
<keyword evidence="1" id="KW-0472">Membrane</keyword>
<keyword evidence="1" id="KW-1133">Transmembrane helix</keyword>
<evidence type="ECO:0000313" key="2">
    <source>
        <dbReference type="EMBL" id="CDL80342.1"/>
    </source>
</evidence>
<name>W1IPC1_9GAMM</name>
<dbReference type="EMBL" id="CBXE010000052">
    <property type="protein sequence ID" value="CDL80342.1"/>
    <property type="molecule type" value="Genomic_DNA"/>
</dbReference>
<sequence>MSNGDLWREPAPYEAGFYHNPNCLRIAFLSGSFISWLGCLGIMLRLPLYFSFRWFVPFETSTP</sequence>
<dbReference type="AlphaFoldDB" id="W1IPC1"/>
<gene>
    <name evidence="2" type="ORF">XCR1_1450007</name>
</gene>
<proteinExistence type="predicted"/>
<evidence type="ECO:0000256" key="1">
    <source>
        <dbReference type="SAM" id="Phobius"/>
    </source>
</evidence>
<keyword evidence="1" id="KW-0812">Transmembrane</keyword>
<dbReference type="Proteomes" id="UP000019197">
    <property type="component" value="Unassembled WGS sequence"/>
</dbReference>
<reference evidence="2 3" key="1">
    <citation type="submission" date="2013-11" db="EMBL/GenBank/DDBJ databases">
        <title>Draft genome sequence and annotation of the entomopathogenic bacterium, Xenorhabdus cabanillasi strain JM26.</title>
        <authorList>
            <person name="Gualtieri M."/>
            <person name="Ogier J.C."/>
            <person name="Pages S."/>
            <person name="Givaudan A."/>
            <person name="Gaudriault S."/>
        </authorList>
    </citation>
    <scope>NUCLEOTIDE SEQUENCE [LARGE SCALE GENOMIC DNA]</scope>
    <source>
        <strain evidence="2 3">JM26</strain>
    </source>
</reference>
<comment type="caution">
    <text evidence="2">The sequence shown here is derived from an EMBL/GenBank/DDBJ whole genome shotgun (WGS) entry which is preliminary data.</text>
</comment>
<feature type="transmembrane region" description="Helical" evidence="1">
    <location>
        <begin position="26"/>
        <end position="44"/>
    </location>
</feature>
<accession>W1IPC1</accession>
<protein>
    <submittedName>
        <fullName evidence="2">Uncharacterized protein</fullName>
    </submittedName>
</protein>